<keyword evidence="3" id="KW-0560">Oxidoreductase</keyword>
<dbReference type="InterPro" id="IPR008254">
    <property type="entry name" value="Flavodoxin/NO_synth"/>
</dbReference>
<evidence type="ECO:0000256" key="1">
    <source>
        <dbReference type="ARBA" id="ARBA00006961"/>
    </source>
</evidence>
<proteinExistence type="inferred from homology"/>
<evidence type="ECO:0000313" key="4">
    <source>
        <dbReference type="Proteomes" id="UP001596122"/>
    </source>
</evidence>
<comment type="similarity">
    <text evidence="1">Belongs to the WrbA family.</text>
</comment>
<evidence type="ECO:0000259" key="2">
    <source>
        <dbReference type="PROSITE" id="PS50902"/>
    </source>
</evidence>
<dbReference type="PANTHER" id="PTHR30546:SF23">
    <property type="entry name" value="FLAVOPROTEIN-LIKE PROTEIN YCP4-RELATED"/>
    <property type="match status" value="1"/>
</dbReference>
<keyword evidence="4" id="KW-1185">Reference proteome</keyword>
<dbReference type="GO" id="GO:0003955">
    <property type="term" value="F:NAD(P)H dehydrogenase (quinone) activity"/>
    <property type="evidence" value="ECO:0007669"/>
    <property type="project" value="UniProtKB-EC"/>
</dbReference>
<dbReference type="EC" id="1.6.5.2" evidence="3"/>
<dbReference type="InterPro" id="IPR029039">
    <property type="entry name" value="Flavoprotein-like_sf"/>
</dbReference>
<name>A0ABW0GQ17_9MICO</name>
<evidence type="ECO:0000313" key="3">
    <source>
        <dbReference type="EMBL" id="MFC5381734.1"/>
    </source>
</evidence>
<feature type="domain" description="Flavodoxin-like" evidence="2">
    <location>
        <begin position="4"/>
        <end position="191"/>
    </location>
</feature>
<gene>
    <name evidence="3" type="primary">wrbA</name>
    <name evidence="3" type="ORF">ACFPJ6_13150</name>
</gene>
<dbReference type="InterPro" id="IPR005025">
    <property type="entry name" value="FMN_Rdtase-like_dom"/>
</dbReference>
<dbReference type="NCBIfam" id="NF002999">
    <property type="entry name" value="PRK03767.1"/>
    <property type="match status" value="1"/>
</dbReference>
<dbReference type="PROSITE" id="PS50902">
    <property type="entry name" value="FLAVODOXIN_LIKE"/>
    <property type="match status" value="1"/>
</dbReference>
<reference evidence="4" key="1">
    <citation type="journal article" date="2019" name="Int. J. Syst. Evol. Microbiol.">
        <title>The Global Catalogue of Microorganisms (GCM) 10K type strain sequencing project: providing services to taxonomists for standard genome sequencing and annotation.</title>
        <authorList>
            <consortium name="The Broad Institute Genomics Platform"/>
            <consortium name="The Broad Institute Genome Sequencing Center for Infectious Disease"/>
            <person name="Wu L."/>
            <person name="Ma J."/>
        </authorList>
    </citation>
    <scope>NUCLEOTIDE SEQUENCE [LARGE SCALE GENOMIC DNA]</scope>
    <source>
        <strain evidence="4">CCUG 43114</strain>
    </source>
</reference>
<dbReference type="RefSeq" id="WP_340271545.1">
    <property type="nucleotide sequence ID" value="NZ_JBBEOG010000012.1"/>
</dbReference>
<dbReference type="Gene3D" id="3.40.50.360">
    <property type="match status" value="1"/>
</dbReference>
<organism evidence="3 4">
    <name type="scientific">Aquipuribacter nitratireducens</name>
    <dbReference type="NCBI Taxonomy" id="650104"/>
    <lineage>
        <taxon>Bacteria</taxon>
        <taxon>Bacillati</taxon>
        <taxon>Actinomycetota</taxon>
        <taxon>Actinomycetes</taxon>
        <taxon>Micrococcales</taxon>
        <taxon>Intrasporangiaceae</taxon>
        <taxon>Aquipuribacter</taxon>
    </lineage>
</organism>
<protein>
    <submittedName>
        <fullName evidence="3">NAD(P)H:quinone oxidoreductase</fullName>
        <ecNumber evidence="3">1.6.5.2</ecNumber>
    </submittedName>
</protein>
<dbReference type="PANTHER" id="PTHR30546">
    <property type="entry name" value="FLAVODOXIN-RELATED PROTEIN WRBA-RELATED"/>
    <property type="match status" value="1"/>
</dbReference>
<dbReference type="Pfam" id="PF03358">
    <property type="entry name" value="FMN_red"/>
    <property type="match status" value="1"/>
</dbReference>
<sequence>MTQVAVIYYSSTGTNHAMAQAVAEGAADAGADVRLRIAPETVPYDVLSGNPAWKQFVDEVRPGVQEVAASDITEVDGVALGTPTRYGAPAAQLKGFLDSLGPQWMQGELADKAYTAFTSAMNDHGGNEGTIHSLYNVVMHFGGIIVPPGYTDPAVFAAGGNPYGTSWGTGQSGDPVPDTVLAAARYQGRRLATFAARLAG</sequence>
<comment type="caution">
    <text evidence="3">The sequence shown here is derived from an EMBL/GenBank/DDBJ whole genome shotgun (WGS) entry which is preliminary data.</text>
</comment>
<dbReference type="SUPFAM" id="SSF52218">
    <property type="entry name" value="Flavoproteins"/>
    <property type="match status" value="1"/>
</dbReference>
<dbReference type="NCBIfam" id="TIGR01755">
    <property type="entry name" value="flav_wrbA"/>
    <property type="match status" value="1"/>
</dbReference>
<dbReference type="Proteomes" id="UP001596122">
    <property type="component" value="Unassembled WGS sequence"/>
</dbReference>
<dbReference type="EMBL" id="JBHSLD010000011">
    <property type="protein sequence ID" value="MFC5381734.1"/>
    <property type="molecule type" value="Genomic_DNA"/>
</dbReference>
<accession>A0ABW0GQ17</accession>
<dbReference type="InterPro" id="IPR010089">
    <property type="entry name" value="Flavoprotein_WrbA-like"/>
</dbReference>